<protein>
    <recommendedName>
        <fullName evidence="4">DUF2780 domain-containing protein</fullName>
    </recommendedName>
</protein>
<proteinExistence type="predicted"/>
<name>A0ABS6VXA2_9GAMM</name>
<accession>A0ABS6VXA2</accession>
<evidence type="ECO:0008006" key="4">
    <source>
        <dbReference type="Google" id="ProtNLM"/>
    </source>
</evidence>
<reference evidence="2" key="1">
    <citation type="submission" date="2021-07" db="EMBL/GenBank/DDBJ databases">
        <title>Zhongshania sp. CAU 1632 isolated from seawater.</title>
        <authorList>
            <person name="Kim W."/>
        </authorList>
    </citation>
    <scope>NUCLEOTIDE SEQUENCE</scope>
    <source>
        <strain evidence="2">CAU 1632</strain>
    </source>
</reference>
<dbReference type="RefSeq" id="WP_219044558.1">
    <property type="nucleotide sequence ID" value="NZ_JAHWDQ010000005.1"/>
</dbReference>
<dbReference type="Proteomes" id="UP001166291">
    <property type="component" value="Unassembled WGS sequence"/>
</dbReference>
<keyword evidence="1" id="KW-0732">Signal</keyword>
<feature type="chain" id="PRO_5046705310" description="DUF2780 domain-containing protein" evidence="1">
    <location>
        <begin position="24"/>
        <end position="131"/>
    </location>
</feature>
<dbReference type="EMBL" id="JAHWDQ010000005">
    <property type="protein sequence ID" value="MBW2942310.1"/>
    <property type="molecule type" value="Genomic_DNA"/>
</dbReference>
<keyword evidence="3" id="KW-1185">Reference proteome</keyword>
<feature type="signal peptide" evidence="1">
    <location>
        <begin position="1"/>
        <end position="23"/>
    </location>
</feature>
<organism evidence="2 3">
    <name type="scientific">Zhongshania aquimaris</name>
    <dbReference type="NCBI Taxonomy" id="2857107"/>
    <lineage>
        <taxon>Bacteria</taxon>
        <taxon>Pseudomonadati</taxon>
        <taxon>Pseudomonadota</taxon>
        <taxon>Gammaproteobacteria</taxon>
        <taxon>Cellvibrionales</taxon>
        <taxon>Spongiibacteraceae</taxon>
        <taxon>Zhongshania</taxon>
    </lineage>
</organism>
<evidence type="ECO:0000256" key="1">
    <source>
        <dbReference type="SAM" id="SignalP"/>
    </source>
</evidence>
<comment type="caution">
    <text evidence="2">The sequence shown here is derived from an EMBL/GenBank/DDBJ whole genome shotgun (WGS) entry which is preliminary data.</text>
</comment>
<evidence type="ECO:0000313" key="3">
    <source>
        <dbReference type="Proteomes" id="UP001166291"/>
    </source>
</evidence>
<evidence type="ECO:0000313" key="2">
    <source>
        <dbReference type="EMBL" id="MBW2942310.1"/>
    </source>
</evidence>
<sequence length="131" mass="13084">MKPLNIILISTMLSIASNAHSQAGSTGLVGSLLPSVTGLASQSLLPAISSLSADNELIGSVTAMASDVLNTTLNTALPFPVQGLDVIITTFDGLTDDGQALQLGGLTPVILNLAETASIPLLGGAVEGGIF</sequence>
<gene>
    <name evidence="2" type="ORF">KXJ70_16055</name>
</gene>